<protein>
    <submittedName>
        <fullName evidence="1">Uncharacterized protein</fullName>
    </submittedName>
</protein>
<reference evidence="1" key="1">
    <citation type="submission" date="2021-05" db="UniProtKB">
        <authorList>
            <consortium name="EnsemblPlants"/>
        </authorList>
    </citation>
    <scope>IDENTIFICATION</scope>
    <source>
        <strain evidence="1">subsp. malaccensis</strain>
    </source>
</reference>
<organism evidence="1 2">
    <name type="scientific">Musa acuminata subsp. malaccensis</name>
    <name type="common">Wild banana</name>
    <name type="synonym">Musa malaccensis</name>
    <dbReference type="NCBI Taxonomy" id="214687"/>
    <lineage>
        <taxon>Eukaryota</taxon>
        <taxon>Viridiplantae</taxon>
        <taxon>Streptophyta</taxon>
        <taxon>Embryophyta</taxon>
        <taxon>Tracheophyta</taxon>
        <taxon>Spermatophyta</taxon>
        <taxon>Magnoliopsida</taxon>
        <taxon>Liliopsida</taxon>
        <taxon>Zingiberales</taxon>
        <taxon>Musaceae</taxon>
        <taxon>Musa</taxon>
    </lineage>
</organism>
<sequence>MSRSTIIESSCSRHYSIYTIYMFYKIKTHV</sequence>
<dbReference type="AlphaFoldDB" id="A0A804KFY8"/>
<dbReference type="InParanoid" id="A0A804KFY8"/>
<keyword evidence="2" id="KW-1185">Reference proteome</keyword>
<dbReference type="Gramene" id="Ma09_t04590.1">
    <property type="protein sequence ID" value="Ma09_p04590.1"/>
    <property type="gene ID" value="Ma09_g04590"/>
</dbReference>
<name>A0A804KFY8_MUSAM</name>
<evidence type="ECO:0000313" key="1">
    <source>
        <dbReference type="EnsemblPlants" id="Ma09_p04590.1"/>
    </source>
</evidence>
<evidence type="ECO:0000313" key="2">
    <source>
        <dbReference type="Proteomes" id="UP000012960"/>
    </source>
</evidence>
<proteinExistence type="predicted"/>
<accession>A0A804KFY8</accession>
<dbReference type="EnsemblPlants" id="Ma09_t04590.1">
    <property type="protein sequence ID" value="Ma09_p04590.1"/>
    <property type="gene ID" value="Ma09_g04590"/>
</dbReference>
<dbReference type="Proteomes" id="UP000012960">
    <property type="component" value="Unplaced"/>
</dbReference>